<dbReference type="Proteomes" id="UP001214553">
    <property type="component" value="Chromosome"/>
</dbReference>
<dbReference type="EMBL" id="CP119108">
    <property type="protein sequence ID" value="WEG09928.1"/>
    <property type="molecule type" value="Genomic_DNA"/>
</dbReference>
<name>A0ABY8C529_9MICO</name>
<evidence type="ECO:0000256" key="3">
    <source>
        <dbReference type="SAM" id="SignalP"/>
    </source>
</evidence>
<evidence type="ECO:0000313" key="5">
    <source>
        <dbReference type="EMBL" id="WEG09928.1"/>
    </source>
</evidence>
<keyword evidence="3" id="KW-0732">Signal</keyword>
<accession>A0ABY8C529</accession>
<gene>
    <name evidence="5" type="ORF">PU630_05055</name>
</gene>
<dbReference type="Pfam" id="PF07987">
    <property type="entry name" value="DUF1775"/>
    <property type="match status" value="1"/>
</dbReference>
<feature type="compositionally biased region" description="Low complexity" evidence="1">
    <location>
        <begin position="168"/>
        <end position="183"/>
    </location>
</feature>
<evidence type="ECO:0000313" key="6">
    <source>
        <dbReference type="Proteomes" id="UP001214553"/>
    </source>
</evidence>
<feature type="transmembrane region" description="Helical" evidence="2">
    <location>
        <begin position="195"/>
        <end position="215"/>
    </location>
</feature>
<organism evidence="5 6">
    <name type="scientific">Microbacterium horticulturae</name>
    <dbReference type="NCBI Taxonomy" id="3028316"/>
    <lineage>
        <taxon>Bacteria</taxon>
        <taxon>Bacillati</taxon>
        <taxon>Actinomycetota</taxon>
        <taxon>Actinomycetes</taxon>
        <taxon>Micrococcales</taxon>
        <taxon>Microbacteriaceae</taxon>
        <taxon>Microbacterium</taxon>
    </lineage>
</organism>
<keyword evidence="6" id="KW-1185">Reference proteome</keyword>
<feature type="signal peptide" evidence="3">
    <location>
        <begin position="1"/>
        <end position="30"/>
    </location>
</feature>
<feature type="region of interest" description="Disordered" evidence="1">
    <location>
        <begin position="145"/>
        <end position="183"/>
    </location>
</feature>
<evidence type="ECO:0000256" key="2">
    <source>
        <dbReference type="SAM" id="Phobius"/>
    </source>
</evidence>
<dbReference type="RefSeq" id="WP_275279275.1">
    <property type="nucleotide sequence ID" value="NZ_CP119108.1"/>
</dbReference>
<evidence type="ECO:0000256" key="1">
    <source>
        <dbReference type="SAM" id="MobiDB-lite"/>
    </source>
</evidence>
<feature type="domain" description="YncI copper-binding" evidence="4">
    <location>
        <begin position="31"/>
        <end position="165"/>
    </location>
</feature>
<feature type="chain" id="PRO_5046526738" evidence="3">
    <location>
        <begin position="31"/>
        <end position="222"/>
    </location>
</feature>
<keyword evidence="2" id="KW-0812">Transmembrane</keyword>
<proteinExistence type="predicted"/>
<keyword evidence="2" id="KW-1133">Transmembrane helix</keyword>
<dbReference type="InterPro" id="IPR038507">
    <property type="entry name" value="YcnI-like_sf"/>
</dbReference>
<dbReference type="InterPro" id="IPR012533">
    <property type="entry name" value="YcnI-copper_dom"/>
</dbReference>
<evidence type="ECO:0000259" key="4">
    <source>
        <dbReference type="Pfam" id="PF07987"/>
    </source>
</evidence>
<dbReference type="Gene3D" id="2.60.40.2230">
    <property type="entry name" value="Uncharacterised protein YcnI-like PF07987, DUF1775"/>
    <property type="match status" value="1"/>
</dbReference>
<reference evidence="5 6" key="1">
    <citation type="submission" date="2023-03" db="EMBL/GenBank/DDBJ databases">
        <title>Genome sequence of Microbacterium sp. KACC 23027.</title>
        <authorList>
            <person name="Kim S."/>
            <person name="Heo J."/>
            <person name="Kwon S.-W."/>
        </authorList>
    </citation>
    <scope>NUCLEOTIDE SEQUENCE [LARGE SCALE GENOMIC DNA]</scope>
    <source>
        <strain evidence="5 6">KACC 23027</strain>
    </source>
</reference>
<keyword evidence="2" id="KW-0472">Membrane</keyword>
<protein>
    <submittedName>
        <fullName evidence="5">DUF1775 domain-containing protein</fullName>
    </submittedName>
</protein>
<sequence length="222" mass="22219">MSRTHLSTRIALGVAAGAVLAVGVPLAASAHVEVDPTDAPAGATTPLTFGFHHGCDDSPTRSLTITIPDGVGNATPVYQGGWTIDRTLGDDGVPTSITFTADSPIESGVAASVGVDALFDTSAKGETIAFPVEQKCVVGSTSWSQIPKQGQTRDDLDNPAPSVTIGVATPTTDGDDATGTAATTTAANSDPVARWLAGGGLVAGVVALVLAGIGLRRRSSKS</sequence>